<dbReference type="AlphaFoldDB" id="A0A1C3EKU5"/>
<dbReference type="SFLD" id="SFLDS00003">
    <property type="entry name" value="Haloacid_Dehalogenase"/>
    <property type="match status" value="1"/>
</dbReference>
<dbReference type="OrthoDB" id="9797415at2"/>
<dbReference type="RefSeq" id="WP_068901221.1">
    <property type="nucleotide sequence ID" value="NZ_JBHUIF010000004.1"/>
</dbReference>
<protein>
    <recommendedName>
        <fullName evidence="3">HAD family hydrolase</fullName>
    </recommendedName>
</protein>
<dbReference type="InterPro" id="IPR023198">
    <property type="entry name" value="PGP-like_dom2"/>
</dbReference>
<dbReference type="PANTHER" id="PTHR43611">
    <property type="entry name" value="ALPHA-D-GLUCOSE 1-PHOSPHATE PHOSPHATASE"/>
    <property type="match status" value="1"/>
</dbReference>
<dbReference type="Gene3D" id="3.40.50.1000">
    <property type="entry name" value="HAD superfamily/HAD-like"/>
    <property type="match status" value="1"/>
</dbReference>
<dbReference type="InterPro" id="IPR041492">
    <property type="entry name" value="HAD_2"/>
</dbReference>
<dbReference type="PANTHER" id="PTHR43611:SF3">
    <property type="entry name" value="FLAVIN MONONUCLEOTIDE HYDROLASE 1, CHLOROPLATIC"/>
    <property type="match status" value="1"/>
</dbReference>
<gene>
    <name evidence="1" type="ORF">A8L45_08525</name>
</gene>
<organism evidence="1 2">
    <name type="scientific">Veronia pacifica</name>
    <dbReference type="NCBI Taxonomy" id="1080227"/>
    <lineage>
        <taxon>Bacteria</taxon>
        <taxon>Pseudomonadati</taxon>
        <taxon>Pseudomonadota</taxon>
        <taxon>Gammaproteobacteria</taxon>
        <taxon>Vibrionales</taxon>
        <taxon>Vibrionaceae</taxon>
        <taxon>Veronia</taxon>
    </lineage>
</organism>
<evidence type="ECO:0000313" key="2">
    <source>
        <dbReference type="Proteomes" id="UP000094936"/>
    </source>
</evidence>
<evidence type="ECO:0000313" key="1">
    <source>
        <dbReference type="EMBL" id="ODA33861.1"/>
    </source>
</evidence>
<name>A0A1C3EKU5_9GAMM</name>
<dbReference type="Pfam" id="PF13419">
    <property type="entry name" value="HAD_2"/>
    <property type="match status" value="1"/>
</dbReference>
<dbReference type="InterPro" id="IPR023214">
    <property type="entry name" value="HAD_sf"/>
</dbReference>
<dbReference type="SFLD" id="SFLDG01129">
    <property type="entry name" value="C1.5:_HAD__Beta-PGM__Phosphata"/>
    <property type="match status" value="1"/>
</dbReference>
<keyword evidence="2" id="KW-1185">Reference proteome</keyword>
<dbReference type="NCBIfam" id="TIGR01509">
    <property type="entry name" value="HAD-SF-IA-v3"/>
    <property type="match status" value="1"/>
</dbReference>
<reference evidence="1 2" key="1">
    <citation type="submission" date="2016-05" db="EMBL/GenBank/DDBJ databases">
        <title>Genomic Taxonomy of the Vibrionaceae.</title>
        <authorList>
            <person name="Gomez-Gil B."/>
            <person name="Enciso-Ibarra J."/>
        </authorList>
    </citation>
    <scope>NUCLEOTIDE SEQUENCE [LARGE SCALE GENOMIC DNA]</scope>
    <source>
        <strain evidence="1 2">CAIM 1920</strain>
    </source>
</reference>
<accession>A0A1C3EKU5</accession>
<dbReference type="SUPFAM" id="SSF56784">
    <property type="entry name" value="HAD-like"/>
    <property type="match status" value="1"/>
</dbReference>
<dbReference type="Proteomes" id="UP000094936">
    <property type="component" value="Unassembled WGS sequence"/>
</dbReference>
<evidence type="ECO:0008006" key="3">
    <source>
        <dbReference type="Google" id="ProtNLM"/>
    </source>
</evidence>
<comment type="caution">
    <text evidence="1">The sequence shown here is derived from an EMBL/GenBank/DDBJ whole genome shotgun (WGS) entry which is preliminary data.</text>
</comment>
<proteinExistence type="predicted"/>
<dbReference type="STRING" id="1080227.A8L45_08525"/>
<dbReference type="EMBL" id="LYBM01000012">
    <property type="protein sequence ID" value="ODA33861.1"/>
    <property type="molecule type" value="Genomic_DNA"/>
</dbReference>
<dbReference type="InterPro" id="IPR036412">
    <property type="entry name" value="HAD-like_sf"/>
</dbReference>
<dbReference type="Gene3D" id="1.10.150.240">
    <property type="entry name" value="Putative phosphatase, domain 2"/>
    <property type="match status" value="1"/>
</dbReference>
<sequence>MIKTVFIDFDGVLRHWSKHDIKEAEATMGLPDGVLYRYAFKPDHLLPTITGKQSHNDWIVQVEKAISYDFDLDSAIKMTQAWMKAGSFIDRSFLNRIKATFPEADFVLITNATDKLDEDLATNHLLYSFNMIINSSSVGVAKPDIEIFKYALEATKTAPEHAVFIDDSHENIMSAEKLGILGVHHTDPIRTLTMLNAIKQSSFAFH</sequence>
<dbReference type="InterPro" id="IPR006439">
    <property type="entry name" value="HAD-SF_hydro_IA"/>
</dbReference>